<keyword evidence="5" id="KW-0472">Membrane</keyword>
<dbReference type="Gene3D" id="2.40.10.10">
    <property type="entry name" value="Trypsin-like serine proteases"/>
    <property type="match status" value="2"/>
</dbReference>
<dbReference type="PANTHER" id="PTHR22939">
    <property type="entry name" value="SERINE PROTEASE FAMILY S1C HTRA-RELATED"/>
    <property type="match status" value="1"/>
</dbReference>
<dbReference type="InterPro" id="IPR036034">
    <property type="entry name" value="PDZ_sf"/>
</dbReference>
<dbReference type="InterPro" id="IPR001940">
    <property type="entry name" value="Peptidase_S1C"/>
</dbReference>
<protein>
    <submittedName>
        <fullName evidence="7">Outer membrane-stress sensor serine endopeptidase DegS</fullName>
    </submittedName>
</protein>
<dbReference type="SUPFAM" id="SSF50156">
    <property type="entry name" value="PDZ domain-like"/>
    <property type="match status" value="1"/>
</dbReference>
<evidence type="ECO:0000313" key="7">
    <source>
        <dbReference type="EMBL" id="GLX77914.1"/>
    </source>
</evidence>
<keyword evidence="5" id="KW-1133">Transmembrane helix</keyword>
<gene>
    <name evidence="7" type="primary">degS</name>
    <name evidence="7" type="ORF">tinsulaeT_12540</name>
</gene>
<keyword evidence="2" id="KW-0645">Protease</keyword>
<dbReference type="InterPro" id="IPR001478">
    <property type="entry name" value="PDZ"/>
</dbReference>
<dbReference type="InterPro" id="IPR043504">
    <property type="entry name" value="Peptidase_S1_PA_chymotrypsin"/>
</dbReference>
<evidence type="ECO:0000256" key="1">
    <source>
        <dbReference type="ARBA" id="ARBA00010541"/>
    </source>
</evidence>
<dbReference type="Pfam" id="PF13180">
    <property type="entry name" value="PDZ_2"/>
    <property type="match status" value="1"/>
</dbReference>
<dbReference type="EMBL" id="BSST01000001">
    <property type="protein sequence ID" value="GLX77914.1"/>
    <property type="molecule type" value="Genomic_DNA"/>
</dbReference>
<evidence type="ECO:0000256" key="5">
    <source>
        <dbReference type="SAM" id="Phobius"/>
    </source>
</evidence>
<keyword evidence="4" id="KW-0720">Serine protease</keyword>
<keyword evidence="8" id="KW-1185">Reference proteome</keyword>
<reference evidence="7 8" key="1">
    <citation type="submission" date="2023-03" db="EMBL/GenBank/DDBJ databases">
        <title>Draft genome sequence of Thalassotalea insulae KCTC 62186T.</title>
        <authorList>
            <person name="Sawabe T."/>
        </authorList>
    </citation>
    <scope>NUCLEOTIDE SEQUENCE [LARGE SCALE GENOMIC DNA]</scope>
    <source>
        <strain evidence="7 8">KCTC 62186</strain>
    </source>
</reference>
<dbReference type="PANTHER" id="PTHR22939:SF101">
    <property type="entry name" value="PERIPLASMIC PH-DEPENDENT SERINE ENDOPROTEASE DEGQ"/>
    <property type="match status" value="1"/>
</dbReference>
<evidence type="ECO:0000256" key="3">
    <source>
        <dbReference type="ARBA" id="ARBA00022801"/>
    </source>
</evidence>
<comment type="similarity">
    <text evidence="1">Belongs to the peptidase S1C family.</text>
</comment>
<dbReference type="Pfam" id="PF13365">
    <property type="entry name" value="Trypsin_2"/>
    <property type="match status" value="1"/>
</dbReference>
<proteinExistence type="inferred from homology"/>
<keyword evidence="5" id="KW-0812">Transmembrane</keyword>
<accession>A0ABQ6GRD7</accession>
<evidence type="ECO:0000256" key="4">
    <source>
        <dbReference type="ARBA" id="ARBA00022825"/>
    </source>
</evidence>
<feature type="domain" description="PDZ" evidence="6">
    <location>
        <begin position="272"/>
        <end position="332"/>
    </location>
</feature>
<dbReference type="Proteomes" id="UP001157186">
    <property type="component" value="Unassembled WGS sequence"/>
</dbReference>
<dbReference type="PRINTS" id="PR00834">
    <property type="entry name" value="PROTEASES2C"/>
</dbReference>
<comment type="caution">
    <text evidence="7">The sequence shown here is derived from an EMBL/GenBank/DDBJ whole genome shotgun (WGS) entry which is preliminary data.</text>
</comment>
<sequence>MIIFSLSHINNKNILKLKSLIKYVVNSASYGILLAVMLLLLVPELRENNATLWNIFQVNPKTQPALSYAKAVQAAAPAVVNIYSEEIQNNPSYVRSQRKSTRLGSGVIMDSNGYLLTNYHVVQNANLINVLLQNGQQYHAELIGFDIYTDLAVLKVNAQNLPVIPQNKTQQSLAGDVVLAIGNPLNLGQTITQGIISATGRIGLSNTSYLQFLQMDAAINKGNSGGALVNTNGVLVGINSRQFTEINPQLNDIQGIFFAVPYQLAYKVMQQIIENGRVIRGWLGIVSDHYNQTAKGFTISGIEPNGPADIAGLKVGDVVYQIGETQIESTNHALDIVAETTPDTTLVFKVYRNNESLSIPVKILEKRGL</sequence>
<evidence type="ECO:0000259" key="6">
    <source>
        <dbReference type="PROSITE" id="PS50106"/>
    </source>
</evidence>
<dbReference type="PROSITE" id="PS50106">
    <property type="entry name" value="PDZ"/>
    <property type="match status" value="1"/>
</dbReference>
<dbReference type="SUPFAM" id="SSF50494">
    <property type="entry name" value="Trypsin-like serine proteases"/>
    <property type="match status" value="1"/>
</dbReference>
<evidence type="ECO:0000313" key="8">
    <source>
        <dbReference type="Proteomes" id="UP001157186"/>
    </source>
</evidence>
<name>A0ABQ6GRD7_9GAMM</name>
<dbReference type="Gene3D" id="2.30.42.10">
    <property type="match status" value="1"/>
</dbReference>
<evidence type="ECO:0000256" key="2">
    <source>
        <dbReference type="ARBA" id="ARBA00022670"/>
    </source>
</evidence>
<dbReference type="InterPro" id="IPR009003">
    <property type="entry name" value="Peptidase_S1_PA"/>
</dbReference>
<feature type="transmembrane region" description="Helical" evidence="5">
    <location>
        <begin position="20"/>
        <end position="42"/>
    </location>
</feature>
<dbReference type="SMART" id="SM00228">
    <property type="entry name" value="PDZ"/>
    <property type="match status" value="1"/>
</dbReference>
<organism evidence="7 8">
    <name type="scientific">Thalassotalea insulae</name>
    <dbReference type="NCBI Taxonomy" id="2056778"/>
    <lineage>
        <taxon>Bacteria</taxon>
        <taxon>Pseudomonadati</taxon>
        <taxon>Pseudomonadota</taxon>
        <taxon>Gammaproteobacteria</taxon>
        <taxon>Alteromonadales</taxon>
        <taxon>Colwelliaceae</taxon>
        <taxon>Thalassotalea</taxon>
    </lineage>
</organism>
<keyword evidence="3" id="KW-0378">Hydrolase</keyword>